<dbReference type="SUPFAM" id="SSF56112">
    <property type="entry name" value="Protein kinase-like (PK-like)"/>
    <property type="match status" value="1"/>
</dbReference>
<dbReference type="PANTHER" id="PTHR24348">
    <property type="entry name" value="SERINE/THREONINE-PROTEIN KINASE UNC-51-RELATED"/>
    <property type="match status" value="1"/>
</dbReference>
<keyword evidence="1" id="KW-0808">Transferase</keyword>
<organism evidence="6 7">
    <name type="scientific">Tetzosporium hominis</name>
    <dbReference type="NCBI Taxonomy" id="2020506"/>
    <lineage>
        <taxon>Bacteria</taxon>
        <taxon>Bacillati</taxon>
        <taxon>Bacillota</taxon>
        <taxon>Bacilli</taxon>
        <taxon>Bacillales</taxon>
        <taxon>Caryophanaceae</taxon>
        <taxon>Tetzosporium</taxon>
    </lineage>
</organism>
<feature type="domain" description="Protein kinase" evidence="5">
    <location>
        <begin position="128"/>
        <end position="431"/>
    </location>
</feature>
<keyword evidence="2" id="KW-0547">Nucleotide-binding</keyword>
<dbReference type="Pfam" id="PF00069">
    <property type="entry name" value="Pkinase"/>
    <property type="match status" value="1"/>
</dbReference>
<evidence type="ECO:0000313" key="7">
    <source>
        <dbReference type="Proteomes" id="UP000217065"/>
    </source>
</evidence>
<dbReference type="GO" id="GO:0005829">
    <property type="term" value="C:cytosol"/>
    <property type="evidence" value="ECO:0007669"/>
    <property type="project" value="TreeGrafter"/>
</dbReference>
<accession>A0A264W1B5</accession>
<dbReference type="EMBL" id="NOKQ01000254">
    <property type="protein sequence ID" value="OZS77335.1"/>
    <property type="molecule type" value="Genomic_DNA"/>
</dbReference>
<dbReference type="RefSeq" id="WP_094943911.1">
    <property type="nucleotide sequence ID" value="NZ_NOKQ01000254.1"/>
</dbReference>
<dbReference type="GO" id="GO:0005776">
    <property type="term" value="C:autophagosome"/>
    <property type="evidence" value="ECO:0007669"/>
    <property type="project" value="TreeGrafter"/>
</dbReference>
<gene>
    <name evidence="6" type="ORF">CF394_11885</name>
</gene>
<dbReference type="InterPro" id="IPR000719">
    <property type="entry name" value="Prot_kinase_dom"/>
</dbReference>
<evidence type="ECO:0000256" key="3">
    <source>
        <dbReference type="ARBA" id="ARBA00022777"/>
    </source>
</evidence>
<name>A0A264W1B5_9BACL</name>
<dbReference type="GO" id="GO:0004674">
    <property type="term" value="F:protein serine/threonine kinase activity"/>
    <property type="evidence" value="ECO:0007669"/>
    <property type="project" value="InterPro"/>
</dbReference>
<dbReference type="AlphaFoldDB" id="A0A264W1B5"/>
<evidence type="ECO:0000256" key="2">
    <source>
        <dbReference type="ARBA" id="ARBA00022741"/>
    </source>
</evidence>
<dbReference type="OrthoDB" id="9788659at2"/>
<dbReference type="GO" id="GO:0005524">
    <property type="term" value="F:ATP binding"/>
    <property type="evidence" value="ECO:0007669"/>
    <property type="project" value="UniProtKB-KW"/>
</dbReference>
<dbReference type="InterPro" id="IPR011009">
    <property type="entry name" value="Kinase-like_dom_sf"/>
</dbReference>
<evidence type="ECO:0000313" key="6">
    <source>
        <dbReference type="EMBL" id="OZS77335.1"/>
    </source>
</evidence>
<dbReference type="InterPro" id="IPR008266">
    <property type="entry name" value="Tyr_kinase_AS"/>
</dbReference>
<dbReference type="GO" id="GO:0042594">
    <property type="term" value="P:response to starvation"/>
    <property type="evidence" value="ECO:0007669"/>
    <property type="project" value="TreeGrafter"/>
</dbReference>
<keyword evidence="3" id="KW-0418">Kinase</keyword>
<protein>
    <recommendedName>
        <fullName evidence="5">Protein kinase domain-containing protein</fullName>
    </recommendedName>
</protein>
<evidence type="ECO:0000256" key="4">
    <source>
        <dbReference type="ARBA" id="ARBA00022840"/>
    </source>
</evidence>
<dbReference type="CDD" id="cd14014">
    <property type="entry name" value="STKc_PknB_like"/>
    <property type="match status" value="1"/>
</dbReference>
<dbReference type="PROSITE" id="PS50011">
    <property type="entry name" value="PROTEIN_KINASE_DOM"/>
    <property type="match status" value="1"/>
</dbReference>
<dbReference type="InterPro" id="IPR045269">
    <property type="entry name" value="Atg1-like"/>
</dbReference>
<proteinExistence type="predicted"/>
<keyword evidence="7" id="KW-1185">Reference proteome</keyword>
<sequence>MISEEILRSIADLFNGDTEEDFFKYKSGPQLVEFFNTHFSYEDSYGQGFPSRWYFTLDKLVDLINKKKIDRFFSLVLSKRYLMVEKQISEVKAVVLSEKIHQNMNNLLKPNGLVIIKKEDRFELVSEDEDLVYVGEGGFATVYRRKSNGLIVKKLKEEFLVKQDIKSRFKREYNITKSLNDVPGIIEVYDFDLDDYSYTMKFAEQSLFDYVSNYAHDFDTQKTMIRQILYVMGKVHERNIVHRDISPHNILIVNGRLHISDFGLGKDLDMFHSHRTAYTNSFGQLFYCAPEQFMQLKEGDKKSDVYSLGRLINFIVGSDPRNYNHILRSVTEKATNENPLYRFEDAKELLEAVEKTISYHENNEKIQEVKEKIKNGFYDGDVENYIYGLTAIELCKDLVNIPQFINSVMKFIEKNDKRSLEIMKMIEDSFREYCGFSFSSYDIFSDIAYRILKSNGFSYLTKETAARILNTIATDVNRFESQRLIERLIESGLEPSIEDILSV</sequence>
<dbReference type="PANTHER" id="PTHR24348:SF22">
    <property type="entry name" value="NON-SPECIFIC SERINE_THREONINE PROTEIN KINASE"/>
    <property type="match status" value="1"/>
</dbReference>
<dbReference type="Gene3D" id="1.10.510.10">
    <property type="entry name" value="Transferase(Phosphotransferase) domain 1"/>
    <property type="match status" value="1"/>
</dbReference>
<reference evidence="6 7" key="1">
    <citation type="submission" date="2017-07" db="EMBL/GenBank/DDBJ databases">
        <title>Tetzosporium hominis gen.nov. sp.nov.</title>
        <authorList>
            <person name="Tetz G."/>
            <person name="Tetz V."/>
        </authorList>
    </citation>
    <scope>NUCLEOTIDE SEQUENCE [LARGE SCALE GENOMIC DNA]</scope>
    <source>
        <strain evidence="6 7">VT-49</strain>
    </source>
</reference>
<evidence type="ECO:0000259" key="5">
    <source>
        <dbReference type="PROSITE" id="PS50011"/>
    </source>
</evidence>
<dbReference type="PROSITE" id="PS00109">
    <property type="entry name" value="PROTEIN_KINASE_TYR"/>
    <property type="match status" value="1"/>
</dbReference>
<dbReference type="Proteomes" id="UP000217065">
    <property type="component" value="Unassembled WGS sequence"/>
</dbReference>
<keyword evidence="4" id="KW-0067">ATP-binding</keyword>
<dbReference type="GO" id="GO:0034045">
    <property type="term" value="C:phagophore assembly site membrane"/>
    <property type="evidence" value="ECO:0007669"/>
    <property type="project" value="TreeGrafter"/>
</dbReference>
<comment type="caution">
    <text evidence="6">The sequence shown here is derived from an EMBL/GenBank/DDBJ whole genome shotgun (WGS) entry which is preliminary data.</text>
</comment>
<evidence type="ECO:0000256" key="1">
    <source>
        <dbReference type="ARBA" id="ARBA00022679"/>
    </source>
</evidence>